<keyword evidence="6" id="KW-0028">Amino-acid biosynthesis</keyword>
<evidence type="ECO:0000313" key="12">
    <source>
        <dbReference type="Proteomes" id="UP000189761"/>
    </source>
</evidence>
<keyword evidence="4 6" id="KW-0560">Oxidoreductase</keyword>
<dbReference type="GO" id="GO:0004735">
    <property type="term" value="F:pyrroline-5-carboxylate reductase activity"/>
    <property type="evidence" value="ECO:0007669"/>
    <property type="project" value="UniProtKB-UniRule"/>
</dbReference>
<comment type="similarity">
    <text evidence="1 6">Belongs to the pyrroline-5-carboxylate reductase family.</text>
</comment>
<dbReference type="PANTHER" id="PTHR11645">
    <property type="entry name" value="PYRROLINE-5-CARBOXYLATE REDUCTASE"/>
    <property type="match status" value="1"/>
</dbReference>
<dbReference type="InterPro" id="IPR036291">
    <property type="entry name" value="NAD(P)-bd_dom_sf"/>
</dbReference>
<keyword evidence="2 6" id="KW-0641">Proline biosynthesis</keyword>
<evidence type="ECO:0000256" key="8">
    <source>
        <dbReference type="PIRSR" id="PIRSR000193-1"/>
    </source>
</evidence>
<sequence length="277" mass="30739">MLNNQKILFIGAGPMSEAIISGIIQSSVIPAQQIYVQNRSNTARLKELQKKYQIHVYNEKDVHLTEFNIIVLAVQPKNIEEIINQLKNTIHTNQLILSIITSMNIDYFEERLMKQPIIRVMPNTSSMVCESATAMAVGKYTNNHHIEMSKMIFRSIGEVYTIAEKHMDIFTGIAGSGPAYFYALMEQMESVAIEGGLPKQQVRSIVAQTILGAARMVLGNNGSPETLRKNVAAPNGPTEAGLVALESFGGLKAIKEAVKNTTKRSIEINEEIEKSYI</sequence>
<dbReference type="PANTHER" id="PTHR11645:SF49">
    <property type="entry name" value="PYRROLINE-5-CARBOXYLATE REDUCTASE 1"/>
    <property type="match status" value="1"/>
</dbReference>
<comment type="caution">
    <text evidence="11">The sequence shown here is derived from an EMBL/GenBank/DDBJ whole genome shotgun (WGS) entry which is preliminary data.</text>
</comment>
<dbReference type="AlphaFoldDB" id="A0A8E2I4T0"/>
<dbReference type="InterPro" id="IPR008927">
    <property type="entry name" value="6-PGluconate_DH-like_C_sf"/>
</dbReference>
<feature type="domain" description="Pyrroline-5-carboxylate reductase catalytic N-terminal" evidence="9">
    <location>
        <begin position="6"/>
        <end position="100"/>
    </location>
</feature>
<protein>
    <recommendedName>
        <fullName evidence="6 7">Pyrroline-5-carboxylate reductase</fullName>
        <shortName evidence="6">P5C reductase</shortName>
        <shortName evidence="6">P5CR</shortName>
        <ecNumber evidence="6 7">1.5.1.2</ecNumber>
    </recommendedName>
    <alternativeName>
        <fullName evidence="6">PCA reductase</fullName>
    </alternativeName>
</protein>
<feature type="binding site" evidence="8">
    <location>
        <begin position="73"/>
        <end position="76"/>
    </location>
    <ligand>
        <name>NADP(+)</name>
        <dbReference type="ChEBI" id="CHEBI:58349"/>
    </ligand>
</feature>
<dbReference type="Pfam" id="PF14748">
    <property type="entry name" value="P5CR_dimer"/>
    <property type="match status" value="1"/>
</dbReference>
<dbReference type="GO" id="GO:0005737">
    <property type="term" value="C:cytoplasm"/>
    <property type="evidence" value="ECO:0007669"/>
    <property type="project" value="UniProtKB-SubCell"/>
</dbReference>
<organism evidence="11 12">
    <name type="scientific">Heyndrickxia oleronia</name>
    <dbReference type="NCBI Taxonomy" id="38875"/>
    <lineage>
        <taxon>Bacteria</taxon>
        <taxon>Bacillati</taxon>
        <taxon>Bacillota</taxon>
        <taxon>Bacilli</taxon>
        <taxon>Bacillales</taxon>
        <taxon>Bacillaceae</taxon>
        <taxon>Heyndrickxia</taxon>
    </lineage>
</organism>
<dbReference type="FunFam" id="1.10.3730.10:FF:000001">
    <property type="entry name" value="Pyrroline-5-carboxylate reductase"/>
    <property type="match status" value="1"/>
</dbReference>
<dbReference type="Pfam" id="PF03807">
    <property type="entry name" value="F420_oxidored"/>
    <property type="match status" value="1"/>
</dbReference>
<evidence type="ECO:0000256" key="2">
    <source>
        <dbReference type="ARBA" id="ARBA00022650"/>
    </source>
</evidence>
<accession>A0A8E2I4T0</accession>
<evidence type="ECO:0000256" key="7">
    <source>
        <dbReference type="NCBIfam" id="TIGR00112"/>
    </source>
</evidence>
<keyword evidence="6" id="KW-0963">Cytoplasm</keyword>
<evidence type="ECO:0000256" key="3">
    <source>
        <dbReference type="ARBA" id="ARBA00022857"/>
    </source>
</evidence>
<name>A0A8E2I4T0_9BACI</name>
<comment type="pathway">
    <text evidence="6">Amino-acid biosynthesis; L-proline biosynthesis; L-proline from L-glutamate 5-semialdehyde: step 1/1.</text>
</comment>
<dbReference type="RefSeq" id="WP_071975929.1">
    <property type="nucleotide sequence ID" value="NZ_CP065424.1"/>
</dbReference>
<evidence type="ECO:0000256" key="4">
    <source>
        <dbReference type="ARBA" id="ARBA00023002"/>
    </source>
</evidence>
<evidence type="ECO:0000256" key="6">
    <source>
        <dbReference type="HAMAP-Rule" id="MF_01925"/>
    </source>
</evidence>
<comment type="function">
    <text evidence="5 6">Catalyzes the reduction of 1-pyrroline-5-carboxylate (PCA) to L-proline.</text>
</comment>
<dbReference type="SUPFAM" id="SSF48179">
    <property type="entry name" value="6-phosphogluconate dehydrogenase C-terminal domain-like"/>
    <property type="match status" value="1"/>
</dbReference>
<dbReference type="GO" id="GO:0055129">
    <property type="term" value="P:L-proline biosynthetic process"/>
    <property type="evidence" value="ECO:0007669"/>
    <property type="project" value="UniProtKB-UniRule"/>
</dbReference>
<feature type="binding site" evidence="8">
    <location>
        <begin position="10"/>
        <end position="15"/>
    </location>
    <ligand>
        <name>NADP(+)</name>
        <dbReference type="ChEBI" id="CHEBI:58349"/>
    </ligand>
</feature>
<comment type="catalytic activity">
    <reaction evidence="6">
        <text>L-proline + NAD(+) = (S)-1-pyrroline-5-carboxylate + NADH + 2 H(+)</text>
        <dbReference type="Rhea" id="RHEA:14105"/>
        <dbReference type="ChEBI" id="CHEBI:15378"/>
        <dbReference type="ChEBI" id="CHEBI:17388"/>
        <dbReference type="ChEBI" id="CHEBI:57540"/>
        <dbReference type="ChEBI" id="CHEBI:57945"/>
        <dbReference type="ChEBI" id="CHEBI:60039"/>
        <dbReference type="EC" id="1.5.1.2"/>
    </reaction>
</comment>
<keyword evidence="3 6" id="KW-0521">NADP</keyword>
<dbReference type="HAMAP" id="MF_01925">
    <property type="entry name" value="P5C_reductase"/>
    <property type="match status" value="1"/>
</dbReference>
<reference evidence="11 12" key="1">
    <citation type="submission" date="2017-01" db="EMBL/GenBank/DDBJ databases">
        <title>Draft genome sequence of Bacillus oleronius.</title>
        <authorList>
            <person name="Allam M."/>
        </authorList>
    </citation>
    <scope>NUCLEOTIDE SEQUENCE [LARGE SCALE GENOMIC DNA]</scope>
    <source>
        <strain evidence="11 12">DSM 9356</strain>
    </source>
</reference>
<dbReference type="PIRSF" id="PIRSF000193">
    <property type="entry name" value="Pyrrol-5-carb_rd"/>
    <property type="match status" value="1"/>
</dbReference>
<dbReference type="NCBIfam" id="TIGR00112">
    <property type="entry name" value="proC"/>
    <property type="match status" value="1"/>
</dbReference>
<dbReference type="SUPFAM" id="SSF51735">
    <property type="entry name" value="NAD(P)-binding Rossmann-fold domains"/>
    <property type="match status" value="1"/>
</dbReference>
<dbReference type="Proteomes" id="UP000189761">
    <property type="component" value="Unassembled WGS sequence"/>
</dbReference>
<dbReference type="EMBL" id="MTLA01000274">
    <property type="protein sequence ID" value="OOP66692.1"/>
    <property type="molecule type" value="Genomic_DNA"/>
</dbReference>
<keyword evidence="12" id="KW-1185">Reference proteome</keyword>
<proteinExistence type="inferred from homology"/>
<evidence type="ECO:0000256" key="1">
    <source>
        <dbReference type="ARBA" id="ARBA00005525"/>
    </source>
</evidence>
<evidence type="ECO:0000259" key="9">
    <source>
        <dbReference type="Pfam" id="PF03807"/>
    </source>
</evidence>
<dbReference type="EC" id="1.5.1.2" evidence="6 7"/>
<evidence type="ECO:0000256" key="5">
    <source>
        <dbReference type="ARBA" id="ARBA00058118"/>
    </source>
</evidence>
<dbReference type="InterPro" id="IPR000304">
    <property type="entry name" value="Pyrroline-COOH_reductase"/>
</dbReference>
<evidence type="ECO:0000259" key="10">
    <source>
        <dbReference type="Pfam" id="PF14748"/>
    </source>
</evidence>
<dbReference type="Gene3D" id="3.40.50.720">
    <property type="entry name" value="NAD(P)-binding Rossmann-like Domain"/>
    <property type="match status" value="1"/>
</dbReference>
<dbReference type="InterPro" id="IPR028939">
    <property type="entry name" value="P5C_Rdtase_cat_N"/>
</dbReference>
<dbReference type="UniPathway" id="UPA00098">
    <property type="reaction ID" value="UER00361"/>
</dbReference>
<feature type="domain" description="Pyrroline-5-carboxylate reductase dimerisation" evidence="10">
    <location>
        <begin position="164"/>
        <end position="267"/>
    </location>
</feature>
<comment type="catalytic activity">
    <reaction evidence="6">
        <text>L-proline + NADP(+) = (S)-1-pyrroline-5-carboxylate + NADPH + 2 H(+)</text>
        <dbReference type="Rhea" id="RHEA:14109"/>
        <dbReference type="ChEBI" id="CHEBI:15378"/>
        <dbReference type="ChEBI" id="CHEBI:17388"/>
        <dbReference type="ChEBI" id="CHEBI:57783"/>
        <dbReference type="ChEBI" id="CHEBI:58349"/>
        <dbReference type="ChEBI" id="CHEBI:60039"/>
        <dbReference type="EC" id="1.5.1.2"/>
    </reaction>
</comment>
<evidence type="ECO:0000313" key="11">
    <source>
        <dbReference type="EMBL" id="OOP66692.1"/>
    </source>
</evidence>
<comment type="subcellular location">
    <subcellularLocation>
        <location evidence="6">Cytoplasm</location>
    </subcellularLocation>
</comment>
<dbReference type="Gene3D" id="1.10.3730.10">
    <property type="entry name" value="ProC C-terminal domain-like"/>
    <property type="match status" value="1"/>
</dbReference>
<dbReference type="InterPro" id="IPR029036">
    <property type="entry name" value="P5CR_dimer"/>
</dbReference>
<gene>
    <name evidence="6" type="primary">proC</name>
    <name evidence="11" type="ORF">BWZ43_19585</name>
</gene>